<feature type="compositionally biased region" description="Low complexity" evidence="1">
    <location>
        <begin position="500"/>
        <end position="513"/>
    </location>
</feature>
<feature type="region of interest" description="Disordered" evidence="1">
    <location>
        <begin position="452"/>
        <end position="471"/>
    </location>
</feature>
<proteinExistence type="predicted"/>
<dbReference type="PANTHER" id="PTHR47203:SF1">
    <property type="entry name" value="HYPOTHETICAL BASE EXCISION DNA REPAIR PROTEIN (EUROFUNG)"/>
    <property type="match status" value="1"/>
</dbReference>
<feature type="domain" description="HhH-GPD" evidence="2">
    <location>
        <begin position="172"/>
        <end position="373"/>
    </location>
</feature>
<evidence type="ECO:0000256" key="1">
    <source>
        <dbReference type="SAM" id="MobiDB-lite"/>
    </source>
</evidence>
<comment type="caution">
    <text evidence="3">The sequence shown here is derived from an EMBL/GenBank/DDBJ whole genome shotgun (WGS) entry which is preliminary data.</text>
</comment>
<feature type="compositionally biased region" description="Low complexity" evidence="1">
    <location>
        <begin position="458"/>
        <end position="467"/>
    </location>
</feature>
<dbReference type="GO" id="GO:0000702">
    <property type="term" value="F:oxidized base lesion DNA N-glycosylase activity"/>
    <property type="evidence" value="ECO:0007669"/>
    <property type="project" value="UniProtKB-ARBA"/>
</dbReference>
<evidence type="ECO:0000313" key="3">
    <source>
        <dbReference type="EMBL" id="KAK5087122.1"/>
    </source>
</evidence>
<dbReference type="InterPro" id="IPR003903">
    <property type="entry name" value="UIM_dom"/>
</dbReference>
<dbReference type="Pfam" id="PF00730">
    <property type="entry name" value="HhH-GPD"/>
    <property type="match status" value="1"/>
</dbReference>
<feature type="region of interest" description="Disordered" evidence="1">
    <location>
        <begin position="480"/>
        <end position="523"/>
    </location>
</feature>
<dbReference type="InterPro" id="IPR003265">
    <property type="entry name" value="HhH-GPD_domain"/>
</dbReference>
<dbReference type="PROSITE" id="PS50330">
    <property type="entry name" value="UIM"/>
    <property type="match status" value="1"/>
</dbReference>
<evidence type="ECO:0000259" key="2">
    <source>
        <dbReference type="SMART" id="SM00478"/>
    </source>
</evidence>
<dbReference type="InterPro" id="IPR023170">
    <property type="entry name" value="HhH_base_excis_C"/>
</dbReference>
<dbReference type="InterPro" id="IPR011257">
    <property type="entry name" value="DNA_glycosylase"/>
</dbReference>
<accession>A0AAN7T2L0</accession>
<name>A0AAN7T2L0_9EURO</name>
<dbReference type="AlphaFoldDB" id="A0AAN7T2L0"/>
<dbReference type="GO" id="GO:0006285">
    <property type="term" value="P:base-excision repair, AP site formation"/>
    <property type="evidence" value="ECO:0007669"/>
    <property type="project" value="UniProtKB-ARBA"/>
</dbReference>
<organism evidence="3 4">
    <name type="scientific">Lithohypha guttulata</name>
    <dbReference type="NCBI Taxonomy" id="1690604"/>
    <lineage>
        <taxon>Eukaryota</taxon>
        <taxon>Fungi</taxon>
        <taxon>Dikarya</taxon>
        <taxon>Ascomycota</taxon>
        <taxon>Pezizomycotina</taxon>
        <taxon>Eurotiomycetes</taxon>
        <taxon>Chaetothyriomycetidae</taxon>
        <taxon>Chaetothyriales</taxon>
        <taxon>Trichomeriaceae</taxon>
        <taxon>Lithohypha</taxon>
    </lineage>
</organism>
<dbReference type="EMBL" id="JAVRRJ010000003">
    <property type="protein sequence ID" value="KAK5087122.1"/>
    <property type="molecule type" value="Genomic_DNA"/>
</dbReference>
<sequence length="625" mass="71228">MPATRRQTRLEEEELEKAIQASLREESTRKSTCKAKPRLTKKRVIATSKAVKSQSRVVKKTVLKKVAARPPKLKITLKILYSQLSYNVIRKFKINPPKKANDYWPWPRYPRLKLGHNAWQHLNWSGPTEEQVRHVHELLTDHHAKFEFDRYVDMPAHATKSVCTVDVIIQTMFAQSTDNAIAIDVHSRLCNAFPYTAVDGRKYVGKIPNWHDVRHIPPEELETALKSGGLKENRAKWISQFLNDVYDKNLDRRKKGISGFEHDGNPPGSIEFVPGMLSMDYLTEQEDNSDEALIGRLTDIGGIGLKSASCILAFALKRPIFVVDTHVLRMSRSLGWVPQQCNNVNEAAMFLHAVVPDDIKYDLHNQIWTHCANENNRVSGSRAMICGVCGANPPPQGSDAEAMLAHCPLTKLLPSLEKRWGNRYKLQLLQARAENTETKERDAEMKDVMKEEVLQGGTSPPSSVSTPKLRNRTIESFFKQAKRRAETDVKTPLDGKSEGSQSDTSLHSSSTTSNKKKQKKLDLRRQSIRFEEVPEEQVEDVVAAGYLLWEFRPMDNTFMEEWGKVDQFPRFRWERDDVMDKDVAVTYEYAKAVLEGRQRHKWSAQNNAVDIATNQTTQAVSQMPS</sequence>
<feature type="compositionally biased region" description="Basic and acidic residues" evidence="1">
    <location>
        <begin position="483"/>
        <end position="497"/>
    </location>
</feature>
<dbReference type="SUPFAM" id="SSF48150">
    <property type="entry name" value="DNA-glycosylase"/>
    <property type="match status" value="1"/>
</dbReference>
<keyword evidence="4" id="KW-1185">Reference proteome</keyword>
<dbReference type="Proteomes" id="UP001309876">
    <property type="component" value="Unassembled WGS sequence"/>
</dbReference>
<gene>
    <name evidence="3" type="ORF">LTR05_004293</name>
</gene>
<evidence type="ECO:0000313" key="4">
    <source>
        <dbReference type="Proteomes" id="UP001309876"/>
    </source>
</evidence>
<dbReference type="Gene3D" id="1.10.340.30">
    <property type="entry name" value="Hypothetical protein, domain 2"/>
    <property type="match status" value="1"/>
</dbReference>
<reference evidence="3 4" key="1">
    <citation type="submission" date="2023-08" db="EMBL/GenBank/DDBJ databases">
        <title>Black Yeasts Isolated from many extreme environments.</title>
        <authorList>
            <person name="Coleine C."/>
            <person name="Stajich J.E."/>
            <person name="Selbmann L."/>
        </authorList>
    </citation>
    <scope>NUCLEOTIDE SEQUENCE [LARGE SCALE GENOMIC DNA]</scope>
    <source>
        <strain evidence="3 4">CCFEE 5910</strain>
    </source>
</reference>
<dbReference type="Gene3D" id="1.10.1670.10">
    <property type="entry name" value="Helix-hairpin-Helix base-excision DNA repair enzymes (C-terminal)"/>
    <property type="match status" value="1"/>
</dbReference>
<protein>
    <recommendedName>
        <fullName evidence="2">HhH-GPD domain-containing protein</fullName>
    </recommendedName>
</protein>
<dbReference type="SMART" id="SM00478">
    <property type="entry name" value="ENDO3c"/>
    <property type="match status" value="1"/>
</dbReference>
<dbReference type="CDD" id="cd00056">
    <property type="entry name" value="ENDO3c"/>
    <property type="match status" value="1"/>
</dbReference>
<dbReference type="PANTHER" id="PTHR47203">
    <property type="match status" value="1"/>
</dbReference>